<dbReference type="PANTHER" id="PTHR36845">
    <property type="entry name" value="HYDROLASE, PUTATIVE (AFU_ORTHOLOGUE AFUA_7G05090)-RELATED"/>
    <property type="match status" value="1"/>
</dbReference>
<proteinExistence type="inferred from homology"/>
<dbReference type="Proteomes" id="UP000651112">
    <property type="component" value="Unassembled WGS sequence"/>
</dbReference>
<keyword evidence="4" id="KW-1185">Reference proteome</keyword>
<dbReference type="RefSeq" id="WP_190314318.1">
    <property type="nucleotide sequence ID" value="NZ_JACNYL010000003.1"/>
</dbReference>
<evidence type="ECO:0000256" key="1">
    <source>
        <dbReference type="ARBA" id="ARBA00022801"/>
    </source>
</evidence>
<dbReference type="GO" id="GO:0016787">
    <property type="term" value="F:hydrolase activity"/>
    <property type="evidence" value="ECO:0007669"/>
    <property type="project" value="UniProtKB-KW"/>
</dbReference>
<dbReference type="PROSITE" id="PS51257">
    <property type="entry name" value="PROKAR_LIPOPROTEIN"/>
    <property type="match status" value="1"/>
</dbReference>
<evidence type="ECO:0000313" key="4">
    <source>
        <dbReference type="Proteomes" id="UP000651112"/>
    </source>
</evidence>
<comment type="caution">
    <text evidence="3">The sequence shown here is derived from an EMBL/GenBank/DDBJ whole genome shotgun (WGS) entry which is preliminary data.</text>
</comment>
<gene>
    <name evidence="3" type="ORF">H8B21_13595</name>
</gene>
<organism evidence="3 4">
    <name type="scientific">Sphingobacterium chuzhouense</name>
    <dbReference type="NCBI Taxonomy" id="1742264"/>
    <lineage>
        <taxon>Bacteria</taxon>
        <taxon>Pseudomonadati</taxon>
        <taxon>Bacteroidota</taxon>
        <taxon>Sphingobacteriia</taxon>
        <taxon>Sphingobacteriales</taxon>
        <taxon>Sphingobacteriaceae</taxon>
        <taxon>Sphingobacterium</taxon>
    </lineage>
</organism>
<dbReference type="EMBL" id="JACNYL010000003">
    <property type="protein sequence ID" value="MBD1422606.1"/>
    <property type="molecule type" value="Genomic_DNA"/>
</dbReference>
<keyword evidence="1 3" id="KW-0378">Hydrolase</keyword>
<evidence type="ECO:0000256" key="2">
    <source>
        <dbReference type="ARBA" id="ARBA00038358"/>
    </source>
</evidence>
<sequence>MRTNNDIQLLFFLTLCMIFSSCTETKNDSYIATNFSLAEQHYTNMMNVATDLTQYPRTSELDGSLRKVDIHNWTGGFWPGNLWYVYEFTKNDKWKKEAVRWTESLESNKYNTSHHDIGFMMYCSYGNAYRLTQKEEYRDVLIQSARSLCERYSPAVGSIMSWNPRKSIGGKNSWDFPVIIDNMINLELLFFAFEHTRDSVFRDIAIRHAERTMANHVRSDFSTFHVIDYDPQTGEVLHRQTAQGLADSSTWARGQAWGIYGFTMMYRFTGDDKFLTTATGLADFFLNNKNLPDDFVPYWDFNASDKITNLDWEYDSSRFIEPPRDASAAAITASALLELSTFVKEEEKQKKYFNAAERMLHNLSTAPYIARPRENNNFILKHSVGNLPGNNEVDVPLVYADYYFLEALLRHQRLLAGVSLTERLTVE</sequence>
<dbReference type="SUPFAM" id="SSF48208">
    <property type="entry name" value="Six-hairpin glycosidases"/>
    <property type="match status" value="1"/>
</dbReference>
<name>A0ABR7XU84_9SPHI</name>
<comment type="similarity">
    <text evidence="2">Belongs to the glycosyl hydrolase 88 family.</text>
</comment>
<reference evidence="3 4" key="1">
    <citation type="submission" date="2020-08" db="EMBL/GenBank/DDBJ databases">
        <title>Sphingobacterium sp. DN00404 isolated from aquaculture water.</title>
        <authorList>
            <person name="Zhang M."/>
        </authorList>
    </citation>
    <scope>NUCLEOTIDE SEQUENCE [LARGE SCALE GENOMIC DNA]</scope>
    <source>
        <strain evidence="3 4">KCTC 42746</strain>
    </source>
</reference>
<dbReference type="Gene3D" id="1.50.10.10">
    <property type="match status" value="1"/>
</dbReference>
<dbReference type="InterPro" id="IPR010905">
    <property type="entry name" value="Glyco_hydro_88"/>
</dbReference>
<protein>
    <submittedName>
        <fullName evidence="3">Glycoside hydrolase family 88 protein</fullName>
    </submittedName>
</protein>
<dbReference type="Pfam" id="PF07470">
    <property type="entry name" value="Glyco_hydro_88"/>
    <property type="match status" value="1"/>
</dbReference>
<dbReference type="PANTHER" id="PTHR36845:SF1">
    <property type="entry name" value="HYDROLASE, PUTATIVE (AFU_ORTHOLOGUE AFUA_7G05090)-RELATED"/>
    <property type="match status" value="1"/>
</dbReference>
<dbReference type="InterPro" id="IPR012341">
    <property type="entry name" value="6hp_glycosidase-like_sf"/>
</dbReference>
<dbReference type="InterPro" id="IPR052369">
    <property type="entry name" value="UG_Glycosaminoglycan_Hydrolase"/>
</dbReference>
<dbReference type="InterPro" id="IPR008928">
    <property type="entry name" value="6-hairpin_glycosidase_sf"/>
</dbReference>
<accession>A0ABR7XU84</accession>
<evidence type="ECO:0000313" key="3">
    <source>
        <dbReference type="EMBL" id="MBD1422606.1"/>
    </source>
</evidence>